<accession>A0AA45QRH4</accession>
<dbReference type="SMART" id="SM00530">
    <property type="entry name" value="HTH_XRE"/>
    <property type="match status" value="1"/>
</dbReference>
<organism evidence="2 3">
    <name type="scientific">Lactococcus taiwanensis</name>
    <dbReference type="NCBI Taxonomy" id="1151742"/>
    <lineage>
        <taxon>Bacteria</taxon>
        <taxon>Bacillati</taxon>
        <taxon>Bacillota</taxon>
        <taxon>Bacilli</taxon>
        <taxon>Lactobacillales</taxon>
        <taxon>Streptococcaceae</taxon>
        <taxon>Lactococcus</taxon>
    </lineage>
</organism>
<gene>
    <name evidence="2" type="ORF">JW886_01560</name>
</gene>
<name>A0AA45QRH4_9LACT</name>
<dbReference type="InterPro" id="IPR053163">
    <property type="entry name" value="HTH-type_regulator_Rgg"/>
</dbReference>
<dbReference type="InterPro" id="IPR010982">
    <property type="entry name" value="Lambda_DNA-bd_dom_sf"/>
</dbReference>
<dbReference type="NCBIfam" id="TIGR01716">
    <property type="entry name" value="RGG_Cterm"/>
    <property type="match status" value="1"/>
</dbReference>
<dbReference type="PANTHER" id="PTHR37038:SF12">
    <property type="entry name" value="TRANSCRIPTIONAL REGULATOR"/>
    <property type="match status" value="1"/>
</dbReference>
<dbReference type="Proteomes" id="UP000663608">
    <property type="component" value="Chromosome"/>
</dbReference>
<dbReference type="AlphaFoldDB" id="A0AA45QRH4"/>
<protein>
    <submittedName>
        <fullName evidence="2">Helix-turn-helix domain-containing protein</fullName>
    </submittedName>
</protein>
<dbReference type="Pfam" id="PF01381">
    <property type="entry name" value="HTH_3"/>
    <property type="match status" value="1"/>
</dbReference>
<evidence type="ECO:0000313" key="3">
    <source>
        <dbReference type="Proteomes" id="UP000663608"/>
    </source>
</evidence>
<dbReference type="RefSeq" id="WP_205872126.1">
    <property type="nucleotide sequence ID" value="NZ_CP070872.1"/>
</dbReference>
<dbReference type="InterPro" id="IPR001387">
    <property type="entry name" value="Cro/C1-type_HTH"/>
</dbReference>
<dbReference type="KEGG" id="lti:JW886_01560"/>
<proteinExistence type="predicted"/>
<dbReference type="CDD" id="cd00093">
    <property type="entry name" value="HTH_XRE"/>
    <property type="match status" value="1"/>
</dbReference>
<reference evidence="2 3" key="1">
    <citation type="submission" date="2021-02" db="EMBL/GenBank/DDBJ databases">
        <title>Complete genome sequence of Lactococcus lactis strain K_LL004.</title>
        <authorList>
            <person name="Kim H.B."/>
        </authorList>
    </citation>
    <scope>NUCLEOTIDE SEQUENCE [LARGE SCALE GENOMIC DNA]</scope>
    <source>
        <strain evidence="2 3">K_LL004</strain>
    </source>
</reference>
<feature type="domain" description="HTH cro/C1-type" evidence="1">
    <location>
        <begin position="20"/>
        <end position="72"/>
    </location>
</feature>
<evidence type="ECO:0000259" key="1">
    <source>
        <dbReference type="PROSITE" id="PS50943"/>
    </source>
</evidence>
<dbReference type="EMBL" id="CP070872">
    <property type="protein sequence ID" value="QSE76978.1"/>
    <property type="molecule type" value="Genomic_DNA"/>
</dbReference>
<evidence type="ECO:0000313" key="2">
    <source>
        <dbReference type="EMBL" id="QSE76978.1"/>
    </source>
</evidence>
<dbReference type="Gene3D" id="1.25.40.10">
    <property type="entry name" value="Tetratricopeptide repeat domain"/>
    <property type="match status" value="1"/>
</dbReference>
<dbReference type="InterPro" id="IPR011990">
    <property type="entry name" value="TPR-like_helical_dom_sf"/>
</dbReference>
<dbReference type="PROSITE" id="PS50943">
    <property type="entry name" value="HTH_CROC1"/>
    <property type="match status" value="1"/>
</dbReference>
<sequence length="298" mass="34919">MAEKNLNTLNNTPNILGLTFKQLRLAKGLTQKEVAGELSTTSLSHFENGKCIPHVDHFLKLLRNINVNTYEFQFLYNLNQRHSDVTVFDSRVSMAYYKRDVIQLKAILDEIINLEQDNPNIRHYKLEKIRVKAVISLLEPFEIKTKEINFLKTYLSEIKEWGQYDIKLFGQCSHLFDGYTLWDLTNNMISPTQKSLKLQYTRHALIDAVLNVISQLIHLKFYSLTTDFITFLENINIDDRFLYEKITLVYDKAILQYVAGDVETAKIIKKCKEDLVFYNCYDTVNLIQRDLDNLEIDE</sequence>
<dbReference type="SUPFAM" id="SSF47413">
    <property type="entry name" value="lambda repressor-like DNA-binding domains"/>
    <property type="match status" value="1"/>
</dbReference>
<dbReference type="PANTHER" id="PTHR37038">
    <property type="entry name" value="TRANSCRIPTIONAL REGULATOR-RELATED"/>
    <property type="match status" value="1"/>
</dbReference>
<dbReference type="Pfam" id="PF21259">
    <property type="entry name" value="Rgg_C"/>
    <property type="match status" value="1"/>
</dbReference>
<dbReference type="GO" id="GO:0003677">
    <property type="term" value="F:DNA binding"/>
    <property type="evidence" value="ECO:0007669"/>
    <property type="project" value="InterPro"/>
</dbReference>
<dbReference type="InterPro" id="IPR010057">
    <property type="entry name" value="Transcription_activator_Rgg_C"/>
</dbReference>
<keyword evidence="3" id="KW-1185">Reference proteome</keyword>